<feature type="transmembrane region" description="Helical" evidence="6">
    <location>
        <begin position="119"/>
        <end position="142"/>
    </location>
</feature>
<keyword evidence="2" id="KW-1003">Cell membrane</keyword>
<feature type="transmembrane region" description="Helical" evidence="6">
    <location>
        <begin position="223"/>
        <end position="247"/>
    </location>
</feature>
<dbReference type="EMBL" id="PVXQ01000008">
    <property type="protein sequence ID" value="PRR83325.1"/>
    <property type="molecule type" value="Genomic_DNA"/>
</dbReference>
<feature type="transmembrane region" description="Helical" evidence="6">
    <location>
        <begin position="357"/>
        <end position="375"/>
    </location>
</feature>
<evidence type="ECO:0000313" key="8">
    <source>
        <dbReference type="Proteomes" id="UP000239471"/>
    </source>
</evidence>
<dbReference type="Pfam" id="PF01943">
    <property type="entry name" value="Polysacc_synt"/>
    <property type="match status" value="1"/>
</dbReference>
<dbReference type="InterPro" id="IPR050833">
    <property type="entry name" value="Poly_Biosynth_Transport"/>
</dbReference>
<dbReference type="GO" id="GO:0005886">
    <property type="term" value="C:plasma membrane"/>
    <property type="evidence" value="ECO:0007669"/>
    <property type="project" value="UniProtKB-SubCell"/>
</dbReference>
<proteinExistence type="predicted"/>
<evidence type="ECO:0000256" key="2">
    <source>
        <dbReference type="ARBA" id="ARBA00022475"/>
    </source>
</evidence>
<evidence type="ECO:0000256" key="1">
    <source>
        <dbReference type="ARBA" id="ARBA00004651"/>
    </source>
</evidence>
<dbReference type="PIRSF" id="PIRSF038958">
    <property type="entry name" value="PG_synth_SpoVB"/>
    <property type="match status" value="1"/>
</dbReference>
<feature type="transmembrane region" description="Helical" evidence="6">
    <location>
        <begin position="154"/>
        <end position="175"/>
    </location>
</feature>
<evidence type="ECO:0000313" key="7">
    <source>
        <dbReference type="EMBL" id="PRR83325.1"/>
    </source>
</evidence>
<keyword evidence="3 6" id="KW-0812">Transmembrane</keyword>
<feature type="transmembrane region" description="Helical" evidence="6">
    <location>
        <begin position="474"/>
        <end position="499"/>
    </location>
</feature>
<comment type="caution">
    <text evidence="7">The sequence shown here is derived from an EMBL/GenBank/DDBJ whole genome shotgun (WGS) entry which is preliminary data.</text>
</comment>
<sequence>MKKQSLIKGSLILGISGIIARFLGLFFRWPLIMLVGDEGVGYYQMSYPLYMFFVAMASGIPVAMSKIISENNAMGDIKGSFEVVKESTILMAIIGTGTSLILFLFAQPIVELLQWDQKAYYSLVGISFAPIIISIMTVYRGFFQGFQNMTPSAISQILEQIGRVVVGVALAILLLPKGIEFAAGGATFGAAAGGIAGGGYLLSRYLKIKKSYGIKKIKSNPQVLSNILKIAIPISLGTTVGSIMSLIDSILVPQKLLEAGFSTQQSTILYAQLTGKASVIVNIPLTLSMAMCISLIPIIAESYVLKKKREVENKINLSMKLSTVIAIPCLFGLYFMAEPVMKFIFPGRFEGVEILKYLALSLPFIIITQTTTSILQGVGCYILPVINLFVGCIAKIFITLILVPVSNVNIYGAVIASVSAYTIVAILNIITMKIKLGTKLKFYENFIKPAYAASFMMIGVLTIYNILYRGTGSNGVACLISIFIGVIIYFIGIVVLKVFRLDEVKNRIKRSKY</sequence>
<feature type="transmembrane region" description="Helical" evidence="6">
    <location>
        <begin position="382"/>
        <end position="404"/>
    </location>
</feature>
<dbReference type="CDD" id="cd13124">
    <property type="entry name" value="MATE_SpoVB_like"/>
    <property type="match status" value="1"/>
</dbReference>
<reference evidence="7 8" key="1">
    <citation type="submission" date="2018-03" db="EMBL/GenBank/DDBJ databases">
        <title>Genome sequence of Clostridium vincentii DSM 10228.</title>
        <authorList>
            <person name="Poehlein A."/>
            <person name="Daniel R."/>
        </authorList>
    </citation>
    <scope>NUCLEOTIDE SEQUENCE [LARGE SCALE GENOMIC DNA]</scope>
    <source>
        <strain evidence="7 8">DSM 10228</strain>
    </source>
</reference>
<organism evidence="7 8">
    <name type="scientific">Clostridium vincentii</name>
    <dbReference type="NCBI Taxonomy" id="52704"/>
    <lineage>
        <taxon>Bacteria</taxon>
        <taxon>Bacillati</taxon>
        <taxon>Bacillota</taxon>
        <taxon>Clostridia</taxon>
        <taxon>Eubacteriales</taxon>
        <taxon>Clostridiaceae</taxon>
        <taxon>Clostridium</taxon>
    </lineage>
</organism>
<protein>
    <submittedName>
        <fullName evidence="7">Stage V sporulation protein B</fullName>
    </submittedName>
</protein>
<feature type="transmembrane region" description="Helical" evidence="6">
    <location>
        <begin position="181"/>
        <end position="202"/>
    </location>
</feature>
<dbReference type="OrthoDB" id="9775950at2"/>
<feature type="transmembrane region" description="Helical" evidence="6">
    <location>
        <begin position="279"/>
        <end position="305"/>
    </location>
</feature>
<dbReference type="InterPro" id="IPR002797">
    <property type="entry name" value="Polysacc_synth"/>
</dbReference>
<feature type="transmembrane region" description="Helical" evidence="6">
    <location>
        <begin position="450"/>
        <end position="468"/>
    </location>
</feature>
<dbReference type="Proteomes" id="UP000239471">
    <property type="component" value="Unassembled WGS sequence"/>
</dbReference>
<evidence type="ECO:0000256" key="3">
    <source>
        <dbReference type="ARBA" id="ARBA00022692"/>
    </source>
</evidence>
<evidence type="ECO:0000256" key="5">
    <source>
        <dbReference type="ARBA" id="ARBA00023136"/>
    </source>
</evidence>
<feature type="transmembrane region" description="Helical" evidence="6">
    <location>
        <begin position="317"/>
        <end position="337"/>
    </location>
</feature>
<gene>
    <name evidence="7" type="primary">spoVB_3</name>
    <name evidence="7" type="ORF">CLVI_11240</name>
</gene>
<feature type="transmembrane region" description="Helical" evidence="6">
    <location>
        <begin position="12"/>
        <end position="29"/>
    </location>
</feature>
<comment type="subcellular location">
    <subcellularLocation>
        <location evidence="1">Cell membrane</location>
        <topology evidence="1">Multi-pass membrane protein</topology>
    </subcellularLocation>
</comment>
<dbReference type="PANTHER" id="PTHR30250:SF21">
    <property type="entry name" value="LIPID II FLIPPASE MURJ"/>
    <property type="match status" value="1"/>
</dbReference>
<evidence type="ECO:0000256" key="4">
    <source>
        <dbReference type="ARBA" id="ARBA00022989"/>
    </source>
</evidence>
<keyword evidence="4 6" id="KW-1133">Transmembrane helix</keyword>
<feature type="transmembrane region" description="Helical" evidence="6">
    <location>
        <begin position="49"/>
        <end position="68"/>
    </location>
</feature>
<evidence type="ECO:0000256" key="6">
    <source>
        <dbReference type="SAM" id="Phobius"/>
    </source>
</evidence>
<feature type="transmembrane region" description="Helical" evidence="6">
    <location>
        <begin position="89"/>
        <end position="107"/>
    </location>
</feature>
<dbReference type="RefSeq" id="WP_106059137.1">
    <property type="nucleotide sequence ID" value="NZ_PVXQ01000008.1"/>
</dbReference>
<feature type="transmembrane region" description="Helical" evidence="6">
    <location>
        <begin position="410"/>
        <end position="430"/>
    </location>
</feature>
<accession>A0A2T0BHI5</accession>
<name>A0A2T0BHI5_9CLOT</name>
<dbReference type="AlphaFoldDB" id="A0A2T0BHI5"/>
<dbReference type="InterPro" id="IPR024923">
    <property type="entry name" value="PG_synth_SpoVB"/>
</dbReference>
<keyword evidence="8" id="KW-1185">Reference proteome</keyword>
<keyword evidence="5 6" id="KW-0472">Membrane</keyword>
<dbReference type="PANTHER" id="PTHR30250">
    <property type="entry name" value="PST FAMILY PREDICTED COLANIC ACID TRANSPORTER"/>
    <property type="match status" value="1"/>
</dbReference>